<feature type="transmembrane region" description="Helical" evidence="4">
    <location>
        <begin position="158"/>
        <end position="177"/>
    </location>
</feature>
<reference evidence="6 7" key="1">
    <citation type="submission" date="2018-03" db="EMBL/GenBank/DDBJ databases">
        <title>Genomic Encyclopedia of Type Strains, Phase III (KMG-III): the genomes of soil and plant-associated and newly described type strains.</title>
        <authorList>
            <person name="Whitman W."/>
        </authorList>
    </citation>
    <scope>NUCLEOTIDE SEQUENCE [LARGE SCALE GENOMIC DNA]</scope>
    <source>
        <strain evidence="6 7">CGMCC 1.12484</strain>
    </source>
</reference>
<evidence type="ECO:0000313" key="6">
    <source>
        <dbReference type="EMBL" id="PRY64646.1"/>
    </source>
</evidence>
<dbReference type="AlphaFoldDB" id="A0A2T0V384"/>
<accession>A0A2T0V384</accession>
<evidence type="ECO:0000259" key="5">
    <source>
        <dbReference type="Pfam" id="PF02518"/>
    </source>
</evidence>
<keyword evidence="2 6" id="KW-0418">Kinase</keyword>
<evidence type="ECO:0000256" key="3">
    <source>
        <dbReference type="ARBA" id="ARBA00023012"/>
    </source>
</evidence>
<keyword evidence="1" id="KW-0808">Transferase</keyword>
<keyword evidence="4" id="KW-0472">Membrane</keyword>
<dbReference type="Proteomes" id="UP000237983">
    <property type="component" value="Unassembled WGS sequence"/>
</dbReference>
<evidence type="ECO:0000256" key="1">
    <source>
        <dbReference type="ARBA" id="ARBA00022679"/>
    </source>
</evidence>
<gene>
    <name evidence="6" type="ORF">B0I08_11231</name>
</gene>
<keyword evidence="3" id="KW-0902">Two-component regulatory system</keyword>
<evidence type="ECO:0000313" key="7">
    <source>
        <dbReference type="Proteomes" id="UP000237983"/>
    </source>
</evidence>
<organism evidence="6 7">
    <name type="scientific">Glaciihabitans tibetensis</name>
    <dbReference type="NCBI Taxonomy" id="1266600"/>
    <lineage>
        <taxon>Bacteria</taxon>
        <taxon>Bacillati</taxon>
        <taxon>Actinomycetota</taxon>
        <taxon>Actinomycetes</taxon>
        <taxon>Micrococcales</taxon>
        <taxon>Microbacteriaceae</taxon>
        <taxon>Glaciihabitans</taxon>
    </lineage>
</organism>
<keyword evidence="4" id="KW-1133">Transmembrane helix</keyword>
<keyword evidence="7" id="KW-1185">Reference proteome</keyword>
<evidence type="ECO:0000256" key="2">
    <source>
        <dbReference type="ARBA" id="ARBA00022777"/>
    </source>
</evidence>
<dbReference type="Pfam" id="PF02518">
    <property type="entry name" value="HATPase_c"/>
    <property type="match status" value="1"/>
</dbReference>
<feature type="transmembrane region" description="Helical" evidence="4">
    <location>
        <begin position="78"/>
        <end position="97"/>
    </location>
</feature>
<dbReference type="CDD" id="cd16917">
    <property type="entry name" value="HATPase_UhpB-NarQ-NarX-like"/>
    <property type="match status" value="1"/>
</dbReference>
<name>A0A2T0V384_9MICO</name>
<feature type="transmembrane region" description="Helical" evidence="4">
    <location>
        <begin position="103"/>
        <end position="122"/>
    </location>
</feature>
<feature type="domain" description="Histidine kinase/HSP90-like ATPase" evidence="5">
    <location>
        <begin position="303"/>
        <end position="393"/>
    </location>
</feature>
<dbReference type="GO" id="GO:0000160">
    <property type="term" value="P:phosphorelay signal transduction system"/>
    <property type="evidence" value="ECO:0007669"/>
    <property type="project" value="UniProtKB-KW"/>
</dbReference>
<dbReference type="InterPro" id="IPR003594">
    <property type="entry name" value="HATPase_dom"/>
</dbReference>
<protein>
    <submittedName>
        <fullName evidence="6">Signal transduction histidine kinase</fullName>
    </submittedName>
</protein>
<comment type="caution">
    <text evidence="6">The sequence shown here is derived from an EMBL/GenBank/DDBJ whole genome shotgun (WGS) entry which is preliminary data.</text>
</comment>
<dbReference type="Gene3D" id="3.30.565.10">
    <property type="entry name" value="Histidine kinase-like ATPase, C-terminal domain"/>
    <property type="match status" value="1"/>
</dbReference>
<feature type="transmembrane region" description="Helical" evidence="4">
    <location>
        <begin position="21"/>
        <end position="37"/>
    </location>
</feature>
<dbReference type="OrthoDB" id="3534856at2"/>
<dbReference type="GO" id="GO:0016301">
    <property type="term" value="F:kinase activity"/>
    <property type="evidence" value="ECO:0007669"/>
    <property type="project" value="UniProtKB-KW"/>
</dbReference>
<sequence length="394" mass="41239">MRFASPTPAVTGATNRSLAKATHTVGLTCVVGAFLLLETLQVTLPRSELWPALVAIIVLGVLLVRVDRSRTTTNSMVFLVLGGDCLFVVAAVVNSQIPNSDTSSAYPMMLVKIALIMLSGPSRSLAPSLLWSVVGFLVAEVSVGGATLLSGGALQLDLTAIGALASVLVLRVVSAAAGRRHIRARERVYGSAREERAAQEDARAEMRASALLHDTVLSGLSAVAVAVPGRLAPDLRVQLQRDLDLLRGGRWLFDGDAVYGGSAEDGQDSNGFWATVSSAREFGLQIDVTGDVAALADLPAAREAALALAVQQCLVNVMKHSGAGRAEVVLARSETEVSVMVVDDGKGFVLESPSADRLGLRQSVARRVEDVGGSVRVWSAPGRGTSVMLRLPAS</sequence>
<feature type="transmembrane region" description="Helical" evidence="4">
    <location>
        <begin position="129"/>
        <end position="152"/>
    </location>
</feature>
<dbReference type="EMBL" id="PVTL01000012">
    <property type="protein sequence ID" value="PRY64646.1"/>
    <property type="molecule type" value="Genomic_DNA"/>
</dbReference>
<dbReference type="SUPFAM" id="SSF55874">
    <property type="entry name" value="ATPase domain of HSP90 chaperone/DNA topoisomerase II/histidine kinase"/>
    <property type="match status" value="1"/>
</dbReference>
<proteinExistence type="predicted"/>
<feature type="transmembrane region" description="Helical" evidence="4">
    <location>
        <begin position="49"/>
        <end position="66"/>
    </location>
</feature>
<evidence type="ECO:0000256" key="4">
    <source>
        <dbReference type="SAM" id="Phobius"/>
    </source>
</evidence>
<dbReference type="InterPro" id="IPR036890">
    <property type="entry name" value="HATPase_C_sf"/>
</dbReference>
<dbReference type="InterPro" id="IPR050482">
    <property type="entry name" value="Sensor_HK_TwoCompSys"/>
</dbReference>
<dbReference type="PANTHER" id="PTHR24421">
    <property type="entry name" value="NITRATE/NITRITE SENSOR PROTEIN NARX-RELATED"/>
    <property type="match status" value="1"/>
</dbReference>
<keyword evidence="4" id="KW-0812">Transmembrane</keyword>